<dbReference type="EMBL" id="MNPW01000004">
    <property type="protein sequence ID" value="ONH55287.1"/>
    <property type="molecule type" value="Genomic_DNA"/>
</dbReference>
<dbReference type="OrthoDB" id="7003488at2"/>
<sequence length="1509" mass="167769">MSESLSMPASPRQIPIEQIQTVFSEPPTLETVAQDSAQAWLDQYLPAYHFNAAHTLLVVEERYRSLAELVVDRLASAKPTLLVVGYHVVVQRSRETYTQGGPSLEDAERLINNCGTRLLKLFCERLQAWWREALPVNMTRWGYLADQLLALLYDSPAPPGMNPQRFGEVFPKSSLHATRPDRLWRLGLPVYSVHLRNAADTQTLPLLLISHVPYTLLFSPASGVHLLDNLDAVQPLLSDYASPLLASPVGQWFTQRVQGDPFDALAAAYLARQLQEIASLDIRVPRPVQEYHQLLGYILDTKRWFVPALSAAQKALRPALPLWLAAADSDDSFAGATLLHGLVLAAQQDGSQDFLEGIEPLQVYAASRLRECLKQEEPRAANLEPGEISLRFTRVIAAPVPVPGGFIAGEVQTVTLALTELALENLGGLPHAPKSIHLKGAAAPDWLTYDLLKTCVTRVDIGQAYPALLKKHLIDDAVDAARRQGLFSRQWRAQLPLQALQWKIQGLHGLTRMGFRRLNAAVQADKTRRVVQGQAVALWPLAFKARPGDSADIVEGHFVIGPHHGEEGPHLLYRPLFNPALLEYPSQQALFAAIQAKGDLQDTVLAWLAPRRQSVYANDGFRQPHIRYFLQGDEFTTYTTPQPVQLSRQISDVDPAQQVFAATARALVTLADRQTVSNAEQRWASLKQAGWLLFNSLMPLISGPLMLGGWLLQVMDSARNDLPALASTDEQARSAAVLDLLVNLMAILAHQAAPHDAHASLELEHPVFAPLALPEPVPAESTRITAPVNFEAPASWANARDTLTASMQTRLDALSLKTLAKPWPKALPDAERSGPWQGLRRDTAHTPPQWQALVRGQLFRVRIEQGRVRVISADGSRTGPWLKLLGQGAWDFDLQLRLRGGADGNEPPPSYRQTLELEYKKAGLDRTKAQLAMEIARKLVDKPEGVLDAQQRSRAWFSYLNAIKDKVRAAQEEVRLLKRLRELAPRPRYEEELCQGLETIILSAQLMDAHNRTQLRELNERLRPLLNANSDDIDAQAHAELGKGMREVADNHDSSIYWRSLEQRYVEELQAVPRLGRDKARALTEGIPARPSILDLQALQVTTLWSIAIDVPGEVLDDDFFAGMSATVNRARWASCSLADMQQLQSSDAERIELLDSIDHVYAQTDDRIEYWRAMAPDQFNLPYLQRLQELLATLHRRVEQDLSALLQPPSEPAPAPMPASAGRRKKIIRTRNRDIYVAQMGDTDAELRDSGGQVIGAFTEADDGVWDLKTPPEPVRPDPELGALLKKADGLLRDVDKAIASVEAMVARANDPASLQGSLQYEARRRTMAAEAIAGKLRGLDNARLAAAQMAKARLKESELRTAALRLDAAGLNARIRASRGKVLTQDDVEFLFANHAVSIHRQGERVALRGRRDDYLQVYVVAQVSTGQPLCFAHFHYARRNGPDDHFSAAHLKTPEQERLGRQAQADVEAQAFARIRQGQTGRVPSLEIHRSQIQLPLARRLFFSAD</sequence>
<evidence type="ECO:0000313" key="1">
    <source>
        <dbReference type="EMBL" id="ONH55287.1"/>
    </source>
</evidence>
<accession>A0A1V2KC33</accession>
<gene>
    <name evidence="1" type="ORF">BLL36_10330</name>
</gene>
<comment type="caution">
    <text evidence="1">The sequence shown here is derived from an EMBL/GenBank/DDBJ whole genome shotgun (WGS) entry which is preliminary data.</text>
</comment>
<organism evidence="1 2">
    <name type="scientific">Pseudomonas cedrina subsp. cedrina</name>
    <dbReference type="NCBI Taxonomy" id="76762"/>
    <lineage>
        <taxon>Bacteria</taxon>
        <taxon>Pseudomonadati</taxon>
        <taxon>Pseudomonadota</taxon>
        <taxon>Gammaproteobacteria</taxon>
        <taxon>Pseudomonadales</taxon>
        <taxon>Pseudomonadaceae</taxon>
        <taxon>Pseudomonas</taxon>
    </lineage>
</organism>
<reference evidence="1 2" key="1">
    <citation type="submission" date="2016-10" db="EMBL/GenBank/DDBJ databases">
        <title>Pseudomonas lactis sp. nov. and Pseudomonas paralactis sp. nov., isolated from bovine raw milk.</title>
        <authorList>
            <person name="Von Neubeck M."/>
            <person name="Huptas C."/>
            <person name="Glueck C."/>
            <person name="Krewinkel M."/>
            <person name="Stoeckel M."/>
            <person name="Stressler T."/>
            <person name="Fischer L."/>
            <person name="Hinrichs J."/>
            <person name="Scherer S."/>
            <person name="Wenning M."/>
        </authorList>
    </citation>
    <scope>NUCLEOTIDE SEQUENCE [LARGE SCALE GENOMIC DNA]</scope>
    <source>
        <strain evidence="1 2">DSM 17516</strain>
    </source>
</reference>
<proteinExistence type="predicted"/>
<protein>
    <submittedName>
        <fullName evidence="1">Uncharacterized protein</fullName>
    </submittedName>
</protein>
<evidence type="ECO:0000313" key="2">
    <source>
        <dbReference type="Proteomes" id="UP000189295"/>
    </source>
</evidence>
<name>A0A1V2KC33_PSECE</name>
<dbReference type="Proteomes" id="UP000189295">
    <property type="component" value="Unassembled WGS sequence"/>
</dbReference>